<evidence type="ECO:0000313" key="1">
    <source>
        <dbReference type="EMBL" id="CAD2167855.1"/>
    </source>
</evidence>
<dbReference type="EMBL" id="CAJEWN010000133">
    <property type="protein sequence ID" value="CAD2167855.1"/>
    <property type="molecule type" value="Genomic_DNA"/>
</dbReference>
<dbReference type="AlphaFoldDB" id="A0A6V7V0G4"/>
<organism evidence="1 2">
    <name type="scientific">Meloidogyne enterolobii</name>
    <name type="common">Root-knot nematode worm</name>
    <name type="synonym">Meloidogyne mayaguensis</name>
    <dbReference type="NCBI Taxonomy" id="390850"/>
    <lineage>
        <taxon>Eukaryota</taxon>
        <taxon>Metazoa</taxon>
        <taxon>Ecdysozoa</taxon>
        <taxon>Nematoda</taxon>
        <taxon>Chromadorea</taxon>
        <taxon>Rhabditida</taxon>
        <taxon>Tylenchina</taxon>
        <taxon>Tylenchomorpha</taxon>
        <taxon>Tylenchoidea</taxon>
        <taxon>Meloidogynidae</taxon>
        <taxon>Meloidogyninae</taxon>
        <taxon>Meloidogyne</taxon>
    </lineage>
</organism>
<evidence type="ECO:0000313" key="2">
    <source>
        <dbReference type="Proteomes" id="UP000580250"/>
    </source>
</evidence>
<reference evidence="1 2" key="1">
    <citation type="submission" date="2020-08" db="EMBL/GenBank/DDBJ databases">
        <authorList>
            <person name="Koutsovoulos G."/>
            <person name="Danchin GJ E."/>
        </authorList>
    </citation>
    <scope>NUCLEOTIDE SEQUENCE [LARGE SCALE GENOMIC DNA]</scope>
</reference>
<name>A0A6V7V0G4_MELEN</name>
<protein>
    <submittedName>
        <fullName evidence="1">Uncharacterized protein</fullName>
    </submittedName>
</protein>
<sequence length="93" mass="10656">MTYKLVLTNYILSLFLPHNNADMSTTFGVAHYFFCLTPDPADMSIPFGFPTILSLLSDPRQCRYAHCLLIFCRATPDLPSSFWFCRTPPPPRH</sequence>
<accession>A0A6V7V0G4</accession>
<gene>
    <name evidence="1" type="ORF">MENT_LOCUS19167</name>
</gene>
<dbReference type="Proteomes" id="UP000580250">
    <property type="component" value="Unassembled WGS sequence"/>
</dbReference>
<comment type="caution">
    <text evidence="1">The sequence shown here is derived from an EMBL/GenBank/DDBJ whole genome shotgun (WGS) entry which is preliminary data.</text>
</comment>
<proteinExistence type="predicted"/>